<dbReference type="Proteomes" id="UP000054007">
    <property type="component" value="Unassembled WGS sequence"/>
</dbReference>
<gene>
    <name evidence="1" type="ORF">CYLTODRAFT_356310</name>
</gene>
<keyword evidence="2" id="KW-1185">Reference proteome</keyword>
<dbReference type="EMBL" id="KN880578">
    <property type="protein sequence ID" value="KIY65760.1"/>
    <property type="molecule type" value="Genomic_DNA"/>
</dbReference>
<reference evidence="1 2" key="1">
    <citation type="journal article" date="2015" name="Fungal Genet. Biol.">
        <title>Evolution of novel wood decay mechanisms in Agaricales revealed by the genome sequences of Fistulina hepatica and Cylindrobasidium torrendii.</title>
        <authorList>
            <person name="Floudas D."/>
            <person name="Held B.W."/>
            <person name="Riley R."/>
            <person name="Nagy L.G."/>
            <person name="Koehler G."/>
            <person name="Ransdell A.S."/>
            <person name="Younus H."/>
            <person name="Chow J."/>
            <person name="Chiniquy J."/>
            <person name="Lipzen A."/>
            <person name="Tritt A."/>
            <person name="Sun H."/>
            <person name="Haridas S."/>
            <person name="LaButti K."/>
            <person name="Ohm R.A."/>
            <person name="Kues U."/>
            <person name="Blanchette R.A."/>
            <person name="Grigoriev I.V."/>
            <person name="Minto R.E."/>
            <person name="Hibbett D.S."/>
        </authorList>
    </citation>
    <scope>NUCLEOTIDE SEQUENCE [LARGE SCALE GENOMIC DNA]</scope>
    <source>
        <strain evidence="1 2">FP15055 ss-10</strain>
    </source>
</reference>
<evidence type="ECO:0000313" key="1">
    <source>
        <dbReference type="EMBL" id="KIY65760.1"/>
    </source>
</evidence>
<evidence type="ECO:0000313" key="2">
    <source>
        <dbReference type="Proteomes" id="UP000054007"/>
    </source>
</evidence>
<proteinExistence type="predicted"/>
<organism evidence="1 2">
    <name type="scientific">Cylindrobasidium torrendii FP15055 ss-10</name>
    <dbReference type="NCBI Taxonomy" id="1314674"/>
    <lineage>
        <taxon>Eukaryota</taxon>
        <taxon>Fungi</taxon>
        <taxon>Dikarya</taxon>
        <taxon>Basidiomycota</taxon>
        <taxon>Agaricomycotina</taxon>
        <taxon>Agaricomycetes</taxon>
        <taxon>Agaricomycetidae</taxon>
        <taxon>Agaricales</taxon>
        <taxon>Marasmiineae</taxon>
        <taxon>Physalacriaceae</taxon>
        <taxon>Cylindrobasidium</taxon>
    </lineage>
</organism>
<dbReference type="AlphaFoldDB" id="A0A0D7B6E0"/>
<accession>A0A0D7B6E0</accession>
<protein>
    <submittedName>
        <fullName evidence="1">Uncharacterized protein</fullName>
    </submittedName>
</protein>
<dbReference type="OrthoDB" id="2734890at2759"/>
<sequence length="116" mass="12967">WGVRSCVAAATCWGLNEWLQCNDSSYEPLQAPTLDYTNVYAPIVGDCAWQEGGCPITRQNFIDFVYGSISAIGSSGYPSSADYLTTNYWERITNWTATGDSIPYTNFNDWLFYSNA</sequence>
<feature type="non-terminal residue" evidence="1">
    <location>
        <position position="1"/>
    </location>
</feature>
<name>A0A0D7B6E0_9AGAR</name>